<dbReference type="InterPro" id="IPR001650">
    <property type="entry name" value="Helicase_C-like"/>
</dbReference>
<dbReference type="PROSITE" id="PS01312">
    <property type="entry name" value="SECA"/>
    <property type="match status" value="1"/>
</dbReference>
<evidence type="ECO:0000256" key="5">
    <source>
        <dbReference type="ARBA" id="ARBA00022490"/>
    </source>
</evidence>
<keyword evidence="5 12" id="KW-0963">Cytoplasm</keyword>
<evidence type="ECO:0000256" key="7">
    <source>
        <dbReference type="ARBA" id="ARBA00022840"/>
    </source>
</evidence>
<dbReference type="EC" id="7.4.2.8" evidence="12"/>
<dbReference type="InterPro" id="IPR014001">
    <property type="entry name" value="Helicase_ATP-bd"/>
</dbReference>
<evidence type="ECO:0000259" key="15">
    <source>
        <dbReference type="PROSITE" id="PS51196"/>
    </source>
</evidence>
<name>A0ABY6NY68_9NOCA</name>
<dbReference type="SMART" id="SM00957">
    <property type="entry name" value="SecA_DEAD"/>
    <property type="match status" value="1"/>
</dbReference>
<keyword evidence="6 12" id="KW-0547">Nucleotide-binding</keyword>
<feature type="binding site" evidence="12">
    <location>
        <position position="502"/>
    </location>
    <ligand>
        <name>ATP</name>
        <dbReference type="ChEBI" id="CHEBI:30616"/>
    </ligand>
</feature>
<keyword evidence="10 12" id="KW-0811">Translocation</keyword>
<evidence type="ECO:0000256" key="8">
    <source>
        <dbReference type="ARBA" id="ARBA00022927"/>
    </source>
</evidence>
<dbReference type="Pfam" id="PF07516">
    <property type="entry name" value="SecA_SW"/>
    <property type="match status" value="1"/>
</dbReference>
<evidence type="ECO:0000256" key="3">
    <source>
        <dbReference type="ARBA" id="ARBA00022448"/>
    </source>
</evidence>
<evidence type="ECO:0000313" key="16">
    <source>
        <dbReference type="EMBL" id="UZJ24184.1"/>
    </source>
</evidence>
<dbReference type="NCBIfam" id="TIGR04221">
    <property type="entry name" value="SecA2_Mycobac"/>
    <property type="match status" value="1"/>
</dbReference>
<evidence type="ECO:0000256" key="12">
    <source>
        <dbReference type="HAMAP-Rule" id="MF_01382"/>
    </source>
</evidence>
<comment type="subunit">
    <text evidence="12">Monomer and homodimer. Part of the essential Sec protein translocation apparatus which comprises SecA, SecYEG and auxiliary proteins SecDF. Other proteins may also be involved.</text>
</comment>
<keyword evidence="9 12" id="KW-1278">Translocase</keyword>
<feature type="binding site" evidence="12">
    <location>
        <begin position="114"/>
        <end position="118"/>
    </location>
    <ligand>
        <name>ATP</name>
        <dbReference type="ChEBI" id="CHEBI:30616"/>
    </ligand>
</feature>
<dbReference type="InterPro" id="IPR036266">
    <property type="entry name" value="SecA_Wing/Scaffold_sf"/>
</dbReference>
<dbReference type="PANTHER" id="PTHR30612">
    <property type="entry name" value="SECA INNER MEMBRANE COMPONENT OF SEC PROTEIN SECRETION SYSTEM"/>
    <property type="match status" value="1"/>
</dbReference>
<keyword evidence="11 12" id="KW-0472">Membrane</keyword>
<evidence type="ECO:0000313" key="17">
    <source>
        <dbReference type="Proteomes" id="UP001164965"/>
    </source>
</evidence>
<dbReference type="Pfam" id="PF21090">
    <property type="entry name" value="P-loop_SecA"/>
    <property type="match status" value="1"/>
</dbReference>
<dbReference type="PROSITE" id="PS51196">
    <property type="entry name" value="SECA_MOTOR_DEAD"/>
    <property type="match status" value="1"/>
</dbReference>
<dbReference type="InterPro" id="IPR026389">
    <property type="entry name" value="SecA_Actinobact-type"/>
</dbReference>
<dbReference type="Pfam" id="PF01043">
    <property type="entry name" value="SecA_PP_bind"/>
    <property type="match status" value="1"/>
</dbReference>
<comment type="subcellular location">
    <subcellularLocation>
        <location evidence="12">Cell membrane</location>
        <topology evidence="12">Peripheral membrane protein</topology>
        <orientation evidence="12">Cytoplasmic side</orientation>
    </subcellularLocation>
    <subcellularLocation>
        <location evidence="12">Cytoplasm</location>
    </subcellularLocation>
    <subcellularLocation>
        <location evidence="1">Membrane</location>
        <topology evidence="1">Peripheral membrane protein</topology>
    </subcellularLocation>
    <text evidence="12">Distribution is 50-50.</text>
</comment>
<dbReference type="SUPFAM" id="SSF52540">
    <property type="entry name" value="P-loop containing nucleoside triphosphate hydrolases"/>
    <property type="match status" value="2"/>
</dbReference>
<dbReference type="HAMAP" id="MF_01382">
    <property type="entry name" value="SecA"/>
    <property type="match status" value="1"/>
</dbReference>
<feature type="domain" description="Helicase ATP-binding" evidence="13">
    <location>
        <begin position="98"/>
        <end position="260"/>
    </location>
</feature>
<dbReference type="SUPFAM" id="SSF81767">
    <property type="entry name" value="Pre-protein crosslinking domain of SecA"/>
    <property type="match status" value="1"/>
</dbReference>
<dbReference type="PROSITE" id="PS51192">
    <property type="entry name" value="HELICASE_ATP_BIND_1"/>
    <property type="match status" value="1"/>
</dbReference>
<sequence>MSRITGTLRRWVRGGPEKDVARSDAVVTKAGSRAEWAAALGEDELTAELAALRRDADETPDAGARPFPSDDVLTDFLALAREAADRSISLRPFDVQLLGALRLMAGNVVEMATGEGKTLSGAIAAAAFALDGRHVHVISVNDYLAHRDAEWMGPLYTRLGVTVGSVEATSSPDERRAAYAADVTYGSVSEIGFDVLRDRLATSVDELVSPEPQVALVDEADSVMVDEALVPLVIAGSVSGTGPSPLINKIVRALRPHAHHRSDADERNVHLTDAGARAVESALGGIDLYAAENLGLLTQVNVALHAHVLLQRDVHYLVRDGKVALINASRGRVAHLQRWPDGLQSAVESKEGLALSESGEVLDTITVQGLLGRYPTLCGMTGTATAAAEQLRTHFRLEVATVPPNAPTVRSDEPDRVYDTPENKEDALVAHVQATHEAGQPVLVGTLDVAESERLAAALTAAGVDCVVLNAKNDAEEAGIVAEAGAPGAVVVSTQMAGRGTDIRLGGSAETDRDAVVEAGGLCVIGSGKHTSSRLDDQLRGRAGRQGDPGRTVFFTSVRDDLVTTNTPDAEPVPSQATDGKLTTPRAARIVEHAQKVAEAALEEVHRNTWRYNQLIETQRAILDTRRDDVLRTDRAARDLEVACPDRWAELAQELDGTVLEEVARTITLHHLDRQWAEHLAFLADLRESIHLRALSRQNPLDEFHRAMIPAFTELSEQVGVLSAETLTTATITDAGVDLELEGLSRPTATWTYMVHDNPFGTEIARAAAAVLGSSRRRNR</sequence>
<dbReference type="InterPro" id="IPR027417">
    <property type="entry name" value="P-loop_NTPase"/>
</dbReference>
<dbReference type="Gene3D" id="3.90.1440.10">
    <property type="entry name" value="SecA, preprotein cross-linking domain"/>
    <property type="match status" value="1"/>
</dbReference>
<evidence type="ECO:0000259" key="13">
    <source>
        <dbReference type="PROSITE" id="PS51192"/>
    </source>
</evidence>
<dbReference type="SMART" id="SM00958">
    <property type="entry name" value="SecA_PP_bind"/>
    <property type="match status" value="1"/>
</dbReference>
<comment type="catalytic activity">
    <reaction evidence="12">
        <text>ATP + H2O + cellular proteinSide 1 = ADP + phosphate + cellular proteinSide 2.</text>
        <dbReference type="EC" id="7.4.2.8"/>
    </reaction>
</comment>
<keyword evidence="3 12" id="KW-0813">Transport</keyword>
<dbReference type="Proteomes" id="UP001164965">
    <property type="component" value="Chromosome"/>
</dbReference>
<feature type="domain" description="SecA family profile" evidence="15">
    <location>
        <begin position="5"/>
        <end position="603"/>
    </location>
</feature>
<evidence type="ECO:0000256" key="2">
    <source>
        <dbReference type="ARBA" id="ARBA00007650"/>
    </source>
</evidence>
<evidence type="ECO:0000259" key="14">
    <source>
        <dbReference type="PROSITE" id="PS51194"/>
    </source>
</evidence>
<dbReference type="PRINTS" id="PR00906">
    <property type="entry name" value="SECA"/>
</dbReference>
<dbReference type="Gene3D" id="1.10.3060.10">
    <property type="entry name" value="Helical scaffold and wing domains of SecA"/>
    <property type="match status" value="1"/>
</dbReference>
<evidence type="ECO:0000256" key="10">
    <source>
        <dbReference type="ARBA" id="ARBA00023010"/>
    </source>
</evidence>
<proteinExistence type="inferred from homology"/>
<evidence type="ECO:0000256" key="11">
    <source>
        <dbReference type="ARBA" id="ARBA00023136"/>
    </source>
</evidence>
<dbReference type="InterPro" id="IPR000185">
    <property type="entry name" value="SecA"/>
</dbReference>
<dbReference type="InterPro" id="IPR036670">
    <property type="entry name" value="SecA_X-link_sf"/>
</dbReference>
<dbReference type="InterPro" id="IPR014018">
    <property type="entry name" value="SecA_motor_DEAD"/>
</dbReference>
<dbReference type="InterPro" id="IPR020937">
    <property type="entry name" value="SecA_CS"/>
</dbReference>
<dbReference type="CDD" id="cd17928">
    <property type="entry name" value="DEXDc_SecA"/>
    <property type="match status" value="1"/>
</dbReference>
<evidence type="ECO:0000256" key="1">
    <source>
        <dbReference type="ARBA" id="ARBA00004170"/>
    </source>
</evidence>
<dbReference type="Pfam" id="PF07517">
    <property type="entry name" value="SecA_DEAD"/>
    <property type="match status" value="1"/>
</dbReference>
<comment type="function">
    <text evidence="12">Part of the Sec protein translocase complex. Interacts with the SecYEG preprotein conducting channel. Has a central role in coupling the hydrolysis of ATP to the transfer of proteins into and across the cell membrane, serving as an ATP-driven molecular motor driving the stepwise translocation of polypeptide chains across the membrane.</text>
</comment>
<keyword evidence="4 12" id="KW-1003">Cell membrane</keyword>
<evidence type="ECO:0000256" key="4">
    <source>
        <dbReference type="ARBA" id="ARBA00022475"/>
    </source>
</evidence>
<dbReference type="SUPFAM" id="SSF81886">
    <property type="entry name" value="Helical scaffold and wing domains of SecA"/>
    <property type="match status" value="1"/>
</dbReference>
<feature type="binding site" evidence="12">
    <location>
        <position position="96"/>
    </location>
    <ligand>
        <name>ATP</name>
        <dbReference type="ChEBI" id="CHEBI:30616"/>
    </ligand>
</feature>
<dbReference type="CDD" id="cd18803">
    <property type="entry name" value="SF2_C_secA"/>
    <property type="match status" value="1"/>
</dbReference>
<comment type="similarity">
    <text evidence="2 12">Belongs to the SecA family.</text>
</comment>
<feature type="domain" description="Helicase C-terminal" evidence="14">
    <location>
        <begin position="427"/>
        <end position="598"/>
    </location>
</feature>
<protein>
    <recommendedName>
        <fullName evidence="12">Protein translocase subunit SecA</fullName>
        <ecNumber evidence="12">7.4.2.8</ecNumber>
    </recommendedName>
</protein>
<dbReference type="PANTHER" id="PTHR30612:SF0">
    <property type="entry name" value="CHLOROPLAST PROTEIN-TRANSPORTING ATPASE"/>
    <property type="match status" value="1"/>
</dbReference>
<keyword evidence="8 12" id="KW-0653">Protein transport</keyword>
<dbReference type="PROSITE" id="PS51194">
    <property type="entry name" value="HELICASE_CTER"/>
    <property type="match status" value="1"/>
</dbReference>
<dbReference type="InterPro" id="IPR011130">
    <property type="entry name" value="SecA_preprotein_X-link_dom"/>
</dbReference>
<evidence type="ECO:0000256" key="9">
    <source>
        <dbReference type="ARBA" id="ARBA00022967"/>
    </source>
</evidence>
<dbReference type="InterPro" id="IPR011116">
    <property type="entry name" value="SecA_Wing/Scaffold"/>
</dbReference>
<keyword evidence="7 12" id="KW-0067">ATP-binding</keyword>
<dbReference type="InterPro" id="IPR044722">
    <property type="entry name" value="SecA_SF2_C"/>
</dbReference>
<gene>
    <name evidence="16" type="primary">secA2</name>
    <name evidence="12" type="synonym">secA</name>
    <name evidence="16" type="ORF">RHODO2019_13595</name>
</gene>
<keyword evidence="17" id="KW-1185">Reference proteome</keyword>
<dbReference type="InterPro" id="IPR011115">
    <property type="entry name" value="SecA_DEAD"/>
</dbReference>
<organism evidence="16 17">
    <name type="scientific">Rhodococcus antarcticus</name>
    <dbReference type="NCBI Taxonomy" id="2987751"/>
    <lineage>
        <taxon>Bacteria</taxon>
        <taxon>Bacillati</taxon>
        <taxon>Actinomycetota</taxon>
        <taxon>Actinomycetes</taxon>
        <taxon>Mycobacteriales</taxon>
        <taxon>Nocardiaceae</taxon>
        <taxon>Rhodococcus</taxon>
    </lineage>
</organism>
<dbReference type="Gene3D" id="3.40.50.300">
    <property type="entry name" value="P-loop containing nucleotide triphosphate hydrolases"/>
    <property type="match status" value="3"/>
</dbReference>
<accession>A0ABY6NY68</accession>
<dbReference type="EMBL" id="CP110615">
    <property type="protein sequence ID" value="UZJ24184.1"/>
    <property type="molecule type" value="Genomic_DNA"/>
</dbReference>
<evidence type="ECO:0000256" key="6">
    <source>
        <dbReference type="ARBA" id="ARBA00022741"/>
    </source>
</evidence>
<reference evidence="16" key="1">
    <citation type="submission" date="2022-10" db="EMBL/GenBank/DDBJ databases">
        <title>Rhodococcus sp.75.</title>
        <authorList>
            <person name="Sun M."/>
        </authorList>
    </citation>
    <scope>NUCLEOTIDE SEQUENCE</scope>
    <source>
        <strain evidence="16">75</strain>
    </source>
</reference>